<evidence type="ECO:0008006" key="4">
    <source>
        <dbReference type="Google" id="ProtNLM"/>
    </source>
</evidence>
<protein>
    <recommendedName>
        <fullName evidence="4">Secreted protein</fullName>
    </recommendedName>
</protein>
<comment type="caution">
    <text evidence="2">The sequence shown here is derived from an EMBL/GenBank/DDBJ whole genome shotgun (WGS) entry which is preliminary data.</text>
</comment>
<feature type="region of interest" description="Disordered" evidence="1">
    <location>
        <begin position="84"/>
        <end position="105"/>
    </location>
</feature>
<feature type="non-terminal residue" evidence="2">
    <location>
        <position position="148"/>
    </location>
</feature>
<gene>
    <name evidence="2" type="ORF">R3P38DRAFT_3035644</name>
</gene>
<name>A0AAW0ADE6_9AGAR</name>
<keyword evidence="3" id="KW-1185">Reference proteome</keyword>
<dbReference type="Proteomes" id="UP001362999">
    <property type="component" value="Unassembled WGS sequence"/>
</dbReference>
<evidence type="ECO:0000313" key="3">
    <source>
        <dbReference type="Proteomes" id="UP001362999"/>
    </source>
</evidence>
<sequence>MRRFAIFASEPAVAIALILLQLPTARRGDGEAETLGGVSRCMGGWSLAVGAAAVLLTHKLRRFVLCLLRAFLVRPFASRQSDVRERPLTGGSAGQRMSASSRRRLRASSCHSTTLDCGHHMHAQSTHLGVRKRLALRPPTHTFIFFHL</sequence>
<reference evidence="2 3" key="1">
    <citation type="journal article" date="2024" name="J Genomics">
        <title>Draft genome sequencing and assembly of Favolaschia claudopus CIRM-BRFM 2984 isolated from oak limbs.</title>
        <authorList>
            <person name="Navarro D."/>
            <person name="Drula E."/>
            <person name="Chaduli D."/>
            <person name="Cazenave R."/>
            <person name="Ahrendt S."/>
            <person name="Wang J."/>
            <person name="Lipzen A."/>
            <person name="Daum C."/>
            <person name="Barry K."/>
            <person name="Grigoriev I.V."/>
            <person name="Favel A."/>
            <person name="Rosso M.N."/>
            <person name="Martin F."/>
        </authorList>
    </citation>
    <scope>NUCLEOTIDE SEQUENCE [LARGE SCALE GENOMIC DNA]</scope>
    <source>
        <strain evidence="2 3">CIRM-BRFM 2984</strain>
    </source>
</reference>
<evidence type="ECO:0000313" key="2">
    <source>
        <dbReference type="EMBL" id="KAK7006939.1"/>
    </source>
</evidence>
<organism evidence="2 3">
    <name type="scientific">Favolaschia claudopus</name>
    <dbReference type="NCBI Taxonomy" id="2862362"/>
    <lineage>
        <taxon>Eukaryota</taxon>
        <taxon>Fungi</taxon>
        <taxon>Dikarya</taxon>
        <taxon>Basidiomycota</taxon>
        <taxon>Agaricomycotina</taxon>
        <taxon>Agaricomycetes</taxon>
        <taxon>Agaricomycetidae</taxon>
        <taxon>Agaricales</taxon>
        <taxon>Marasmiineae</taxon>
        <taxon>Mycenaceae</taxon>
        <taxon>Favolaschia</taxon>
    </lineage>
</organism>
<dbReference type="AlphaFoldDB" id="A0AAW0ADE6"/>
<dbReference type="EMBL" id="JAWWNJ010000074">
    <property type="protein sequence ID" value="KAK7006939.1"/>
    <property type="molecule type" value="Genomic_DNA"/>
</dbReference>
<accession>A0AAW0ADE6</accession>
<proteinExistence type="predicted"/>
<evidence type="ECO:0000256" key="1">
    <source>
        <dbReference type="SAM" id="MobiDB-lite"/>
    </source>
</evidence>